<reference evidence="1 2" key="1">
    <citation type="submission" date="2016-03" db="EMBL/GenBank/DDBJ databases">
        <authorList>
            <person name="Ploux O."/>
        </authorList>
    </citation>
    <scope>NUCLEOTIDE SEQUENCE [LARGE SCALE GENOMIC DNA]</scope>
    <source>
        <strain evidence="1 2">BER2</strain>
    </source>
</reference>
<dbReference type="EMBL" id="LUKF01000014">
    <property type="protein sequence ID" value="KYG63375.1"/>
    <property type="molecule type" value="Genomic_DNA"/>
</dbReference>
<accession>A0A150WIW5</accession>
<evidence type="ECO:0000313" key="1">
    <source>
        <dbReference type="EMBL" id="KYG63375.1"/>
    </source>
</evidence>
<evidence type="ECO:0000313" key="2">
    <source>
        <dbReference type="Proteomes" id="UP000075391"/>
    </source>
</evidence>
<protein>
    <submittedName>
        <fullName evidence="1">Uncharacterized protein</fullName>
    </submittedName>
</protein>
<comment type="caution">
    <text evidence="1">The sequence shown here is derived from an EMBL/GenBank/DDBJ whole genome shotgun (WGS) entry which is preliminary data.</text>
</comment>
<dbReference type="Proteomes" id="UP000075391">
    <property type="component" value="Unassembled WGS sequence"/>
</dbReference>
<proteinExistence type="predicted"/>
<name>A0A150WIW5_BDEBC</name>
<organism evidence="1 2">
    <name type="scientific">Bdellovibrio bacteriovorus</name>
    <dbReference type="NCBI Taxonomy" id="959"/>
    <lineage>
        <taxon>Bacteria</taxon>
        <taxon>Pseudomonadati</taxon>
        <taxon>Bdellovibrionota</taxon>
        <taxon>Bdellovibrionia</taxon>
        <taxon>Bdellovibrionales</taxon>
        <taxon>Pseudobdellovibrionaceae</taxon>
        <taxon>Bdellovibrio</taxon>
    </lineage>
</organism>
<gene>
    <name evidence="1" type="ORF">AZI85_04905</name>
</gene>
<sequence length="394" mass="44045">MFPIEIAPSHEKADKLILMKKLCLLFLVLSACASKPQITKPKKFTSIPCQQSFSDGVFEPSDRQLNRVSTLFEMGCFNEVIVLGSYIRSHHRDKFYSITSEIGELATPEGTLTEYILESYERSYLSLLISLSYLNLNDENAAQVELRQSMTDEQAQLYNHGNDPVITVLHATLWTRFDPQVARPYWKRLSEDKKSSKAVVKFAQARLSEIDRSGSSAKRNWKVYGIGTLPGLTWEADFIKREKGPYRISATGGFPKTCSSDGDLIVPTSSWIDKLSRRYEVDYHPILYTKSLLRVPFGVTYGILGVSAGVAVGFSGCILASQIRADELCRAAIHGGGGIIMASGDLVEYTLGPDLRHWENLPNAFYIVDESSGENKECLSSQDKENMVLRALSR</sequence>
<dbReference type="AlphaFoldDB" id="A0A150WIW5"/>